<name>A0A914X8Q8_9BILA</name>
<dbReference type="Proteomes" id="UP000887566">
    <property type="component" value="Unplaced"/>
</dbReference>
<dbReference type="Pfam" id="PF06209">
    <property type="entry name" value="COBRA1"/>
    <property type="match status" value="1"/>
</dbReference>
<dbReference type="WBParaSite" id="PSAMB.scaffold7020size8391.g29462.t1">
    <property type="protein sequence ID" value="PSAMB.scaffold7020size8391.g29462.t1"/>
    <property type="gene ID" value="PSAMB.scaffold7020size8391.g29462"/>
</dbReference>
<dbReference type="GO" id="GO:0034244">
    <property type="term" value="P:negative regulation of transcription elongation by RNA polymerase II"/>
    <property type="evidence" value="ECO:0007669"/>
    <property type="project" value="TreeGrafter"/>
</dbReference>
<evidence type="ECO:0000313" key="2">
    <source>
        <dbReference type="WBParaSite" id="PSAMB.scaffold7020size8391.g29462.t1"/>
    </source>
</evidence>
<evidence type="ECO:0000313" key="1">
    <source>
        <dbReference type="Proteomes" id="UP000887566"/>
    </source>
</evidence>
<protein>
    <submittedName>
        <fullName evidence="2">Negative elongation factor B</fullName>
    </submittedName>
</protein>
<dbReference type="AlphaFoldDB" id="A0A914X8Q8"/>
<accession>A0A914X8Q8</accession>
<keyword evidence="1" id="KW-1185">Reference proteome</keyword>
<dbReference type="PANTHER" id="PTHR13503">
    <property type="entry name" value="NEGATIVE ELONGATION FACTOR COMPLEX MEMBER B"/>
    <property type="match status" value="1"/>
</dbReference>
<reference evidence="2" key="1">
    <citation type="submission" date="2022-11" db="UniProtKB">
        <authorList>
            <consortium name="WormBaseParasite"/>
        </authorList>
    </citation>
    <scope>IDENTIFICATION</scope>
</reference>
<dbReference type="GO" id="GO:0032021">
    <property type="term" value="C:NELF complex"/>
    <property type="evidence" value="ECO:0007669"/>
    <property type="project" value="TreeGrafter"/>
</dbReference>
<organism evidence="1 2">
    <name type="scientific">Plectus sambesii</name>
    <dbReference type="NCBI Taxonomy" id="2011161"/>
    <lineage>
        <taxon>Eukaryota</taxon>
        <taxon>Metazoa</taxon>
        <taxon>Ecdysozoa</taxon>
        <taxon>Nematoda</taxon>
        <taxon>Chromadorea</taxon>
        <taxon>Plectida</taxon>
        <taxon>Plectina</taxon>
        <taxon>Plectoidea</taxon>
        <taxon>Plectidae</taxon>
        <taxon>Plectus</taxon>
    </lineage>
</organism>
<sequence>MSADYTPTDLENQGIAGPNKLRELLTTCEDPIDAIKSFQQSNSIQLPTLNPALKLLDLHGVRRFEYHEIVLNEVTERLLIRLRSLGEANDKKSQKLLEQQLEKSFALYRVPQIRPVVLEALKQLPKVPDRYLKVILADPEFYKSCSVKVRQQIWLKNDALFVAAVEPLLDAYVSKKEKMLRNVDCGGMATFFVSETTKARRQWTEIQQLISIVGERESLYDRLLQVMRERFIQSRNVHYCSLRLELIMAAHDLNTDALVKLDPCHDFAWCLDACVRDKHLDAQQAQKLKTILDSNRKGAEQIWGDLSMIAADPHVVHFISSLAVKVLKDSAMNGHLPRDLLQMQLLLRLLSLGATTWAILKEEQVGEPAVDSIILTKFLADFMLLSVEDVCRLELQRAPDEVLDEYSASDFLSGATEALQNFVKSDLCCAWIWLHYSLDMFPGKKRVGDRAGLLRYLSLFANCKDRIGYSDPWLHLTVSKLIQGNPLDSLLANEMTAAALLDDFLLKGIDAQPGVKFHILRLINFLHHSIGETKSRSILELLRPDVLFPDLNDEQRPAFDEYTAVYAKVVQKIEVGRSPDAKIDAT</sequence>
<dbReference type="PANTHER" id="PTHR13503:SF3">
    <property type="entry name" value="NEGATIVE ELONGATION FACTOR B"/>
    <property type="match status" value="1"/>
</dbReference>
<proteinExistence type="predicted"/>
<dbReference type="InterPro" id="IPR010405">
    <property type="entry name" value="COBRA1"/>
</dbReference>